<organism evidence="2 3">
    <name type="scientific">Roseimaritima ulvae</name>
    <dbReference type="NCBI Taxonomy" id="980254"/>
    <lineage>
        <taxon>Bacteria</taxon>
        <taxon>Pseudomonadati</taxon>
        <taxon>Planctomycetota</taxon>
        <taxon>Planctomycetia</taxon>
        <taxon>Pirellulales</taxon>
        <taxon>Pirellulaceae</taxon>
        <taxon>Roseimaritima</taxon>
    </lineage>
</organism>
<accession>A0A5B9QYA7</accession>
<sequence>MPSENPYQPPDPETPLAVAPTVGQPAVGGVGWWWVLGASVIAAIAGVVGRLVRPLISGPVHYEAIVGLVLMILVCVVLLVRFRKFPRPQGIFFYLTGTLAIWAAHVGGWMIAHGEIWADVVWVNLACNAVAALVGCVTLFLPRSGRQPHFPPS</sequence>
<keyword evidence="3" id="KW-1185">Reference proteome</keyword>
<evidence type="ECO:0000313" key="3">
    <source>
        <dbReference type="Proteomes" id="UP000325286"/>
    </source>
</evidence>
<evidence type="ECO:0000313" key="2">
    <source>
        <dbReference type="EMBL" id="QEG38923.1"/>
    </source>
</evidence>
<dbReference type="Proteomes" id="UP000325286">
    <property type="component" value="Chromosome"/>
</dbReference>
<feature type="transmembrane region" description="Helical" evidence="1">
    <location>
        <begin position="92"/>
        <end position="114"/>
    </location>
</feature>
<dbReference type="KEGG" id="rul:UC8_08820"/>
<name>A0A5B9QYA7_9BACT</name>
<protein>
    <submittedName>
        <fullName evidence="2">Uncharacterized protein</fullName>
    </submittedName>
</protein>
<proteinExistence type="predicted"/>
<dbReference type="RefSeq" id="WP_068140542.1">
    <property type="nucleotide sequence ID" value="NZ_CP042914.1"/>
</dbReference>
<feature type="transmembrane region" description="Helical" evidence="1">
    <location>
        <begin position="60"/>
        <end position="80"/>
    </location>
</feature>
<reference evidence="2 3" key="1">
    <citation type="submission" date="2019-08" db="EMBL/GenBank/DDBJ databases">
        <title>Deep-cultivation of Planctomycetes and their phenomic and genomic characterization uncovers novel biology.</title>
        <authorList>
            <person name="Wiegand S."/>
            <person name="Jogler M."/>
            <person name="Boedeker C."/>
            <person name="Pinto D."/>
            <person name="Vollmers J."/>
            <person name="Rivas-Marin E."/>
            <person name="Kohn T."/>
            <person name="Peeters S.H."/>
            <person name="Heuer A."/>
            <person name="Rast P."/>
            <person name="Oberbeckmann S."/>
            <person name="Bunk B."/>
            <person name="Jeske O."/>
            <person name="Meyerdierks A."/>
            <person name="Storesund J.E."/>
            <person name="Kallscheuer N."/>
            <person name="Luecker S."/>
            <person name="Lage O.M."/>
            <person name="Pohl T."/>
            <person name="Merkel B.J."/>
            <person name="Hornburger P."/>
            <person name="Mueller R.-W."/>
            <person name="Bruemmer F."/>
            <person name="Labrenz M."/>
            <person name="Spormann A.M."/>
            <person name="Op den Camp H."/>
            <person name="Overmann J."/>
            <person name="Amann R."/>
            <person name="Jetten M.S.M."/>
            <person name="Mascher T."/>
            <person name="Medema M.H."/>
            <person name="Devos D.P."/>
            <person name="Kaster A.-K."/>
            <person name="Ovreas L."/>
            <person name="Rohde M."/>
            <person name="Galperin M.Y."/>
            <person name="Jogler C."/>
        </authorList>
    </citation>
    <scope>NUCLEOTIDE SEQUENCE [LARGE SCALE GENOMIC DNA]</scope>
    <source>
        <strain evidence="2 3">UC8</strain>
    </source>
</reference>
<dbReference type="EMBL" id="CP042914">
    <property type="protein sequence ID" value="QEG38923.1"/>
    <property type="molecule type" value="Genomic_DNA"/>
</dbReference>
<evidence type="ECO:0000256" key="1">
    <source>
        <dbReference type="SAM" id="Phobius"/>
    </source>
</evidence>
<keyword evidence="1" id="KW-0812">Transmembrane</keyword>
<dbReference type="AlphaFoldDB" id="A0A5B9QYA7"/>
<keyword evidence="1" id="KW-1133">Transmembrane helix</keyword>
<feature type="transmembrane region" description="Helical" evidence="1">
    <location>
        <begin position="120"/>
        <end position="141"/>
    </location>
</feature>
<gene>
    <name evidence="2" type="ORF">UC8_08820</name>
</gene>
<keyword evidence="1" id="KW-0472">Membrane</keyword>
<feature type="transmembrane region" description="Helical" evidence="1">
    <location>
        <begin position="30"/>
        <end position="48"/>
    </location>
</feature>